<evidence type="ECO:0000313" key="2">
    <source>
        <dbReference type="EMBL" id="ANL87042.1"/>
    </source>
</evidence>
<accession>A0ABM6CFI6</accession>
<gene>
    <name evidence="2" type="ORF">AMC81_PA00018</name>
</gene>
<sequence length="153" mass="15876">MPEGLKPSKLAEALNKAAEDFVPKSKGTLAAQLEDPDVKDAIFNMRRKGMTAVDIVGVLKTLGIETTPSSFNSTFGRILRKAKGGSEPKPKKDRKPNKAADASASSMGSSEGSAGGTPKPSESKPAKTSGASQETSTGANPAVSPAYRDRKSL</sequence>
<dbReference type="Proteomes" id="UP000078551">
    <property type="component" value="Plasmid pRphaN771a"/>
</dbReference>
<evidence type="ECO:0000313" key="3">
    <source>
        <dbReference type="Proteomes" id="UP000078551"/>
    </source>
</evidence>
<keyword evidence="2" id="KW-0614">Plasmid</keyword>
<protein>
    <submittedName>
        <fullName evidence="2">Uncharacterized protein</fullName>
    </submittedName>
</protein>
<proteinExistence type="predicted"/>
<keyword evidence="3" id="KW-1185">Reference proteome</keyword>
<geneLocation type="plasmid" evidence="2 3">
    <name>pRphaN771a</name>
</geneLocation>
<dbReference type="RefSeq" id="WP_064832661.1">
    <property type="nucleotide sequence ID" value="NZ_CP013569.1"/>
</dbReference>
<feature type="compositionally biased region" description="Polar residues" evidence="1">
    <location>
        <begin position="129"/>
        <end position="139"/>
    </location>
</feature>
<dbReference type="EMBL" id="CP013569">
    <property type="protein sequence ID" value="ANL87042.1"/>
    <property type="molecule type" value="Genomic_DNA"/>
</dbReference>
<evidence type="ECO:0000256" key="1">
    <source>
        <dbReference type="SAM" id="MobiDB-lite"/>
    </source>
</evidence>
<organism evidence="2 3">
    <name type="scientific">Rhizobium phaseoli</name>
    <dbReference type="NCBI Taxonomy" id="396"/>
    <lineage>
        <taxon>Bacteria</taxon>
        <taxon>Pseudomonadati</taxon>
        <taxon>Pseudomonadota</taxon>
        <taxon>Alphaproteobacteria</taxon>
        <taxon>Hyphomicrobiales</taxon>
        <taxon>Rhizobiaceae</taxon>
        <taxon>Rhizobium/Agrobacterium group</taxon>
        <taxon>Rhizobium</taxon>
    </lineage>
</organism>
<reference evidence="2 3" key="1">
    <citation type="submission" date="2015-11" db="EMBL/GenBank/DDBJ databases">
        <title>The limits of bacterial species coexistence and the symbiotic plasmid transference in sympatric Rhizobium populations.</title>
        <authorList>
            <person name="Perez-Carrascal O.M."/>
            <person name="VanInsberghe D."/>
            <person name="Juarez S."/>
            <person name="Polz M.F."/>
            <person name="Vinuesa P."/>
            <person name="Gonzalez V."/>
        </authorList>
    </citation>
    <scope>NUCLEOTIDE SEQUENCE [LARGE SCALE GENOMIC DNA]</scope>
    <source>
        <strain evidence="2 3">N771</strain>
        <plasmid evidence="2 3">pRphaN771a</plasmid>
    </source>
</reference>
<feature type="region of interest" description="Disordered" evidence="1">
    <location>
        <begin position="70"/>
        <end position="153"/>
    </location>
</feature>
<name>A0ABM6CFI6_9HYPH</name>
<feature type="compositionally biased region" description="Low complexity" evidence="1">
    <location>
        <begin position="99"/>
        <end position="112"/>
    </location>
</feature>